<gene>
    <name evidence="1" type="ORF">H4S07_003569</name>
</gene>
<name>A0ACC1LHB4_9FUNG</name>
<evidence type="ECO:0000313" key="2">
    <source>
        <dbReference type="Proteomes" id="UP001140096"/>
    </source>
</evidence>
<accession>A0ACC1LHB4</accession>
<evidence type="ECO:0000313" key="1">
    <source>
        <dbReference type="EMBL" id="KAJ2807554.1"/>
    </source>
</evidence>
<organism evidence="1 2">
    <name type="scientific">Coemansia furcata</name>
    <dbReference type="NCBI Taxonomy" id="417177"/>
    <lineage>
        <taxon>Eukaryota</taxon>
        <taxon>Fungi</taxon>
        <taxon>Fungi incertae sedis</taxon>
        <taxon>Zoopagomycota</taxon>
        <taxon>Kickxellomycotina</taxon>
        <taxon>Kickxellomycetes</taxon>
        <taxon>Kickxellales</taxon>
        <taxon>Kickxellaceae</taxon>
        <taxon>Coemansia</taxon>
    </lineage>
</organism>
<dbReference type="EMBL" id="JANBUP010001188">
    <property type="protein sequence ID" value="KAJ2807554.1"/>
    <property type="molecule type" value="Genomic_DNA"/>
</dbReference>
<proteinExistence type="predicted"/>
<reference evidence="1" key="1">
    <citation type="submission" date="2022-07" db="EMBL/GenBank/DDBJ databases">
        <title>Phylogenomic reconstructions and comparative analyses of Kickxellomycotina fungi.</title>
        <authorList>
            <person name="Reynolds N.K."/>
            <person name="Stajich J.E."/>
            <person name="Barry K."/>
            <person name="Grigoriev I.V."/>
            <person name="Crous P."/>
            <person name="Smith M.E."/>
        </authorList>
    </citation>
    <scope>NUCLEOTIDE SEQUENCE</scope>
    <source>
        <strain evidence="1">CBS 102833</strain>
    </source>
</reference>
<comment type="caution">
    <text evidence="1">The sequence shown here is derived from an EMBL/GenBank/DDBJ whole genome shotgun (WGS) entry which is preliminary data.</text>
</comment>
<protein>
    <submittedName>
        <fullName evidence="1">Uncharacterized protein</fullName>
    </submittedName>
</protein>
<sequence>MPPSRAAIAFTGGKDSVLALHLVSHQFRPALPPTEALAETLDPVVLVSFRPPGDDDFKAHKHEWVQMQAESLGIPLITLRISADPTYEESYRRSIRHLATHHQITKLVTGDIEDVGEGFMDRAVQGTGVDLVRPLWKMPRPQVLRLLHSLKIVYVVTLTRLDRLPRPISERLLGHVVNEEYLLEQLAWYDANHEPLLEAVDLAGEYGEMHSMVRDCPLFRWQIVHRNGSMCVAETKFGSYMYLSPEIILYLEEVCKCNQNPLNPGPIVIEKTQLTVLRDYIDNINVEMHDGSIIYILQKTSAFEEKLKADARGNEANDASEEYSKFFQKVATLGNGHEEEYLANGQGEDTYDTNVSQSNVLEEFPLDFL</sequence>
<keyword evidence="2" id="KW-1185">Reference proteome</keyword>
<dbReference type="Proteomes" id="UP001140096">
    <property type="component" value="Unassembled WGS sequence"/>
</dbReference>